<protein>
    <submittedName>
        <fullName evidence="3">Helix-turn-helix domain-containing protein</fullName>
    </submittedName>
</protein>
<dbReference type="Gene3D" id="3.30.450.180">
    <property type="match status" value="1"/>
</dbReference>
<dbReference type="RefSeq" id="WP_187818852.1">
    <property type="nucleotide sequence ID" value="NZ_JACTVJ010000026.1"/>
</dbReference>
<evidence type="ECO:0000313" key="3">
    <source>
        <dbReference type="EMBL" id="MBC9718417.1"/>
    </source>
</evidence>
<keyword evidence="4" id="KW-1185">Reference proteome</keyword>
<name>A0ABR7SSD9_9ACTN</name>
<dbReference type="PROSITE" id="PS50943">
    <property type="entry name" value="HTH_CROC1"/>
    <property type="match status" value="1"/>
</dbReference>
<dbReference type="Pfam" id="PF17765">
    <property type="entry name" value="MLTR_LBD"/>
    <property type="match status" value="1"/>
</dbReference>
<gene>
    <name evidence="3" type="ORF">H9Y04_38430</name>
</gene>
<dbReference type="EMBL" id="JACTVJ010000026">
    <property type="protein sequence ID" value="MBC9718417.1"/>
    <property type="molecule type" value="Genomic_DNA"/>
</dbReference>
<feature type="compositionally biased region" description="Basic and acidic residues" evidence="1">
    <location>
        <begin position="300"/>
        <end position="312"/>
    </location>
</feature>
<comment type="caution">
    <text evidence="3">The sequence shown here is derived from an EMBL/GenBank/DDBJ whole genome shotgun (WGS) entry which is preliminary data.</text>
</comment>
<dbReference type="InterPro" id="IPR001387">
    <property type="entry name" value="Cro/C1-type_HTH"/>
</dbReference>
<evidence type="ECO:0000313" key="4">
    <source>
        <dbReference type="Proteomes" id="UP000642284"/>
    </source>
</evidence>
<organism evidence="3 4">
    <name type="scientific">Streptomyces polyasparticus</name>
    <dbReference type="NCBI Taxonomy" id="2767826"/>
    <lineage>
        <taxon>Bacteria</taxon>
        <taxon>Bacillati</taxon>
        <taxon>Actinomycetota</taxon>
        <taxon>Actinomycetes</taxon>
        <taxon>Kitasatosporales</taxon>
        <taxon>Streptomycetaceae</taxon>
        <taxon>Streptomyces</taxon>
    </lineage>
</organism>
<dbReference type="Gene3D" id="1.10.260.40">
    <property type="entry name" value="lambda repressor-like DNA-binding domains"/>
    <property type="match status" value="1"/>
</dbReference>
<dbReference type="SUPFAM" id="SSF47413">
    <property type="entry name" value="lambda repressor-like DNA-binding domains"/>
    <property type="match status" value="1"/>
</dbReference>
<evidence type="ECO:0000256" key="1">
    <source>
        <dbReference type="SAM" id="MobiDB-lite"/>
    </source>
</evidence>
<dbReference type="SMART" id="SM00530">
    <property type="entry name" value="HTH_XRE"/>
    <property type="match status" value="1"/>
</dbReference>
<feature type="region of interest" description="Disordered" evidence="1">
    <location>
        <begin position="279"/>
        <end position="316"/>
    </location>
</feature>
<dbReference type="CDD" id="cd00093">
    <property type="entry name" value="HTH_XRE"/>
    <property type="match status" value="1"/>
</dbReference>
<accession>A0ABR7SSD9</accession>
<dbReference type="PANTHER" id="PTHR35010:SF2">
    <property type="entry name" value="BLL4672 PROTEIN"/>
    <property type="match status" value="1"/>
</dbReference>
<dbReference type="InterPro" id="IPR010982">
    <property type="entry name" value="Lambda_DNA-bd_dom_sf"/>
</dbReference>
<reference evidence="3 4" key="1">
    <citation type="submission" date="2020-08" db="EMBL/GenBank/DDBJ databases">
        <title>Genemic of Streptomyces polyaspartic.</title>
        <authorList>
            <person name="Liu W."/>
        </authorList>
    </citation>
    <scope>NUCLEOTIDE SEQUENCE [LARGE SCALE GENOMIC DNA]</scope>
    <source>
        <strain evidence="3 4">TRM66268-LWL</strain>
    </source>
</reference>
<feature type="compositionally biased region" description="Basic and acidic residues" evidence="1">
    <location>
        <begin position="7"/>
        <end position="17"/>
    </location>
</feature>
<sequence>MAVSDSSADRHDAEKEALSSAQHAAQLAGEFMGFGALLRRWRKAAGVTQLRAARALGMGERTYRKIERGATPPRFSRPQCEALAAVFELDRDERHALLLYNVGTSLEPSDAAGHPELRRALRLLMDRQMPSPSYLTDRYWNIIGFNTAMAEWWPWVMEPGANLIRWALTSTEARTQFHDWRKHAAAYVKILKFALATKDNDEELRQLIDDVQKDPDVRHIWETQEELSESRDGHIFRMNVPALGWEPVEVVSHVLYPASMPDCRFVVITWVELPEAAQQQEALDDEGDATASAGGGLEHAQQRARERASEANRRRKAHALTDRLVVDSAEEAARLAGEEGIPLPVLSKLMGPDCQLTLSPSQHSVIWAIEEAPGEWAISQVDAYAVAVRIPRAALIDEARAEMKLLTRAVLPVAPDEAVDRIQQLLPQLEQRIVLLREIWRDLHEQDPSLPYIWEPADEV</sequence>
<dbReference type="Proteomes" id="UP000642284">
    <property type="component" value="Unassembled WGS sequence"/>
</dbReference>
<evidence type="ECO:0000259" key="2">
    <source>
        <dbReference type="PROSITE" id="PS50943"/>
    </source>
</evidence>
<feature type="region of interest" description="Disordered" evidence="1">
    <location>
        <begin position="1"/>
        <end position="20"/>
    </location>
</feature>
<feature type="domain" description="HTH cro/C1-type" evidence="2">
    <location>
        <begin position="38"/>
        <end position="94"/>
    </location>
</feature>
<proteinExistence type="predicted"/>
<dbReference type="PANTHER" id="PTHR35010">
    <property type="entry name" value="BLL4672 PROTEIN-RELATED"/>
    <property type="match status" value="1"/>
</dbReference>
<dbReference type="Pfam" id="PF13560">
    <property type="entry name" value="HTH_31"/>
    <property type="match status" value="1"/>
</dbReference>
<dbReference type="InterPro" id="IPR041413">
    <property type="entry name" value="MLTR_LBD"/>
</dbReference>